<evidence type="ECO:0000313" key="3">
    <source>
        <dbReference type="Proteomes" id="UP000831796"/>
    </source>
</evidence>
<keyword evidence="1" id="KW-1133">Transmembrane helix</keyword>
<dbReference type="AlphaFoldDB" id="A0A8T9Q9A4"/>
<dbReference type="KEGG" id="hcu:MUN79_03095"/>
<feature type="transmembrane region" description="Helical" evidence="1">
    <location>
        <begin position="52"/>
        <end position="75"/>
    </location>
</feature>
<feature type="transmembrane region" description="Helical" evidence="1">
    <location>
        <begin position="12"/>
        <end position="32"/>
    </location>
</feature>
<name>A0A8T9Q9A4_9BACT</name>
<feature type="transmembrane region" description="Helical" evidence="1">
    <location>
        <begin position="82"/>
        <end position="103"/>
    </location>
</feature>
<gene>
    <name evidence="2" type="ORF">MUN79_03095</name>
</gene>
<evidence type="ECO:0000256" key="1">
    <source>
        <dbReference type="SAM" id="Phobius"/>
    </source>
</evidence>
<dbReference type="Proteomes" id="UP000831796">
    <property type="component" value="Chromosome"/>
</dbReference>
<keyword evidence="1" id="KW-0472">Membrane</keyword>
<feature type="transmembrane region" description="Helical" evidence="1">
    <location>
        <begin position="133"/>
        <end position="152"/>
    </location>
</feature>
<keyword evidence="3" id="KW-1185">Reference proteome</keyword>
<proteinExistence type="predicted"/>
<sequence length="162" mass="16971">MSTAKRTSVTILAIGVGTLALAVVLTSAALGFDQLLAPSVDIQLHNTYVVVAPYLLVAGLFVPLLLGGVVSYLLYRRYAPVVWVLLGLGTVFVGLCSGLLYTLSNPLNGSTIYPPLDPAAPLAPSPEKTFDSMLLLVLVQFAAVLAVIVLSYKAGKRSAQQG</sequence>
<organism evidence="2 3">
    <name type="scientific">Hymenobacter cellulosilyticus</name>
    <dbReference type="NCBI Taxonomy" id="2932248"/>
    <lineage>
        <taxon>Bacteria</taxon>
        <taxon>Pseudomonadati</taxon>
        <taxon>Bacteroidota</taxon>
        <taxon>Cytophagia</taxon>
        <taxon>Cytophagales</taxon>
        <taxon>Hymenobacteraceae</taxon>
        <taxon>Hymenobacter</taxon>
    </lineage>
</organism>
<dbReference type="RefSeq" id="WP_244676339.1">
    <property type="nucleotide sequence ID" value="NZ_CP095046.1"/>
</dbReference>
<accession>A0A8T9Q9A4</accession>
<evidence type="ECO:0000313" key="2">
    <source>
        <dbReference type="EMBL" id="UOQ72981.1"/>
    </source>
</evidence>
<dbReference type="EMBL" id="CP095046">
    <property type="protein sequence ID" value="UOQ72981.1"/>
    <property type="molecule type" value="Genomic_DNA"/>
</dbReference>
<reference evidence="2" key="1">
    <citation type="submission" date="2022-04" db="EMBL/GenBank/DDBJ databases">
        <title>Hymenobacter sp. isolated from the air.</title>
        <authorList>
            <person name="Won M."/>
            <person name="Lee C.-M."/>
            <person name="Woen H.-Y."/>
            <person name="Kwon S.-W."/>
        </authorList>
    </citation>
    <scope>NUCLEOTIDE SEQUENCE</scope>
    <source>
        <strain evidence="2">5116S-3</strain>
    </source>
</reference>
<keyword evidence="1" id="KW-0812">Transmembrane</keyword>
<protein>
    <submittedName>
        <fullName evidence="2">Uncharacterized protein</fullName>
    </submittedName>
</protein>